<sequence length="229" mass="26612">MGGQTAAFTGTEIKKKMANHLVRLRRLIRFTLSKQNSISALRRSMKDDLAAEKAKVFKNQYLIAELEEIIEDLDSLCSDYENQLVTSGEFLLDILPIYEASGASDHDFAQLINCNIKRMERIRRDFDEQEDNQGRSFFVDAIFIYHAEQPIEREKEDFVISWDLPFFHAMTHHFIRELETNSKLRQAAHDKIDELFPELQANQYIATITYLPSAPGVLFRWFFCPALAI</sequence>
<name>A0A4Y7RIQ3_9FIRM</name>
<protein>
    <submittedName>
        <fullName evidence="1">Uncharacterized protein</fullName>
    </submittedName>
</protein>
<evidence type="ECO:0000313" key="2">
    <source>
        <dbReference type="Proteomes" id="UP000298324"/>
    </source>
</evidence>
<evidence type="ECO:0000313" key="1">
    <source>
        <dbReference type="EMBL" id="TEB08620.1"/>
    </source>
</evidence>
<reference evidence="1 2" key="1">
    <citation type="journal article" date="2018" name="Environ. Microbiol.">
        <title>Novel energy conservation strategies and behaviour of Pelotomaculum schinkii driving syntrophic propionate catabolism.</title>
        <authorList>
            <person name="Hidalgo-Ahumada C.A.P."/>
            <person name="Nobu M.K."/>
            <person name="Narihiro T."/>
            <person name="Tamaki H."/>
            <person name="Liu W.T."/>
            <person name="Kamagata Y."/>
            <person name="Stams A.J.M."/>
            <person name="Imachi H."/>
            <person name="Sousa D.Z."/>
        </authorList>
    </citation>
    <scope>NUCLEOTIDE SEQUENCE [LARGE SCALE GENOMIC DNA]</scope>
    <source>
        <strain evidence="1 2">HH</strain>
    </source>
</reference>
<comment type="caution">
    <text evidence="1">The sequence shown here is derived from an EMBL/GenBank/DDBJ whole genome shotgun (WGS) entry which is preliminary data.</text>
</comment>
<dbReference type="RefSeq" id="WP_134217422.1">
    <property type="nucleotide sequence ID" value="NZ_QFGA01000001.1"/>
</dbReference>
<dbReference type="Proteomes" id="UP000298324">
    <property type="component" value="Unassembled WGS sequence"/>
</dbReference>
<dbReference type="AlphaFoldDB" id="A0A4Y7RIQ3"/>
<proteinExistence type="predicted"/>
<dbReference type="EMBL" id="QFGA01000001">
    <property type="protein sequence ID" value="TEB08620.1"/>
    <property type="molecule type" value="Genomic_DNA"/>
</dbReference>
<organism evidence="1 2">
    <name type="scientific">Pelotomaculum schinkii</name>
    <dbReference type="NCBI Taxonomy" id="78350"/>
    <lineage>
        <taxon>Bacteria</taxon>
        <taxon>Bacillati</taxon>
        <taxon>Bacillota</taxon>
        <taxon>Clostridia</taxon>
        <taxon>Eubacteriales</taxon>
        <taxon>Desulfotomaculaceae</taxon>
        <taxon>Pelotomaculum</taxon>
    </lineage>
</organism>
<gene>
    <name evidence="1" type="ORF">Psch_02186</name>
</gene>
<accession>A0A4Y7RIQ3</accession>
<keyword evidence="2" id="KW-1185">Reference proteome</keyword>